<gene>
    <name evidence="2" type="ORF">GSBLH_T00000523001</name>
</gene>
<dbReference type="EMBL" id="FN668638">
    <property type="protein sequence ID" value="CBK20149.2"/>
    <property type="molecule type" value="Genomic_DNA"/>
</dbReference>
<dbReference type="GeneID" id="24917830"/>
<keyword evidence="3" id="KW-1185">Reference proteome</keyword>
<sequence length="889" mass="98626">MGNNEYSRVFGYTVATTGTISSYLDPFSHYYGSSIYSSVCSGNSVTITFDDDRREWISSVLVQAHYFEDDKFTRQFNVYGKNQDDADWVLLNEFNNLGWSLIGQTKKLWLKNNKSYNQYKFTNFGSGISKTCAWKISRIDLYSDNMHMDIPALSYSTIVAIKDVEIAEAYPNTNLYRDFTISPSLPEGLSLCPASGIILGTATEYSDAKNYVISAKKVNTNEQTSVTVNFGVSPCTGGRSFITAKMRIDTYNQECGYKLFEGRGKSGKQIAVLSEAPYRDSLLYLDRCLKDGLYTFYGVDNFGDGWFIPGGYMMTVDVGATIFETKLVTAAPKPSEIGTTFSSYLPFQINLSDWKLMKSTLSDLTWTQKDYDDSTWSTSKAADFGSTEHITSYVRKTFNIPNLDDYQVLNVRVLYAGGVVAYFNGKKVARFNLPDEYNSSTYAITTHDFTVFSSFHVILAMSGAVVENNVMAFEIHSPSNVVGSIQFDATGIFGVEQCSMVLDTYTDFSGTSPMSTGKELTDLFDYNLLTYSLFSSSAESKILWKVENLEGTIFNSYGLISWVSVTGIGFSLMGNNDLTDREEYINFATEHGVELGMRKIETFKTPINFIPFRSFKWVVETSGSVSLQTSSFLFYYCKADGDLCQGDDLFPTVGEGQVSPALCDPGFKGYKYRQCSQGKLGEVKTDRCIYKEPTNLLYQQSSFELVMGTNVEIPAPTYNNLITKFTSDKPLPVGLILDETTGKIYGKPTAETALASFVITGENPVAATQITIAITIRKGHCIAEGFFPTTKVGETAVFHCALQGSYIGTQQRYCVLGEKDGVWKKASGVCFPIAVTVILILFALIIIVVIVFIVLRMARRTKAVGGVRGKKAIKKTSAPTKSNEKKVKV</sequence>
<protein>
    <submittedName>
        <fullName evidence="2">Uncharacterized protein</fullName>
    </submittedName>
</protein>
<dbReference type="Gene3D" id="2.60.40.10">
    <property type="entry name" value="Immunoglobulins"/>
    <property type="match status" value="1"/>
</dbReference>
<dbReference type="InParanoid" id="D8LWG0"/>
<dbReference type="Gene3D" id="2.60.120.260">
    <property type="entry name" value="Galactose-binding domain-like"/>
    <property type="match status" value="1"/>
</dbReference>
<reference evidence="2" key="1">
    <citation type="submission" date="2010-02" db="EMBL/GenBank/DDBJ databases">
        <title>Sequencing and annotation of the Blastocystis hominis genome.</title>
        <authorList>
            <person name="Wincker P."/>
        </authorList>
    </citation>
    <scope>NUCLEOTIDE SEQUENCE</scope>
    <source>
        <strain evidence="2">Singapore isolate B</strain>
    </source>
</reference>
<evidence type="ECO:0000313" key="3">
    <source>
        <dbReference type="Proteomes" id="UP000008312"/>
    </source>
</evidence>
<dbReference type="InterPro" id="IPR013783">
    <property type="entry name" value="Ig-like_fold"/>
</dbReference>
<proteinExistence type="predicted"/>
<dbReference type="AlphaFoldDB" id="D8LWG0"/>
<evidence type="ECO:0000313" key="2">
    <source>
        <dbReference type="EMBL" id="CBK20149.2"/>
    </source>
</evidence>
<keyword evidence="1" id="KW-1133">Transmembrane helix</keyword>
<keyword evidence="1" id="KW-0812">Transmembrane</keyword>
<evidence type="ECO:0000256" key="1">
    <source>
        <dbReference type="SAM" id="Phobius"/>
    </source>
</evidence>
<dbReference type="Proteomes" id="UP000008312">
    <property type="component" value="Unassembled WGS sequence"/>
</dbReference>
<name>D8LWG0_BLAHO</name>
<organism evidence="2">
    <name type="scientific">Blastocystis hominis</name>
    <dbReference type="NCBI Taxonomy" id="12968"/>
    <lineage>
        <taxon>Eukaryota</taxon>
        <taxon>Sar</taxon>
        <taxon>Stramenopiles</taxon>
        <taxon>Bigyra</taxon>
        <taxon>Opalozoa</taxon>
        <taxon>Opalinata</taxon>
        <taxon>Blastocystidae</taxon>
        <taxon>Blastocystis</taxon>
    </lineage>
</organism>
<accession>D8LWG0</accession>
<keyword evidence="1" id="KW-0472">Membrane</keyword>
<dbReference type="RefSeq" id="XP_012894197.1">
    <property type="nucleotide sequence ID" value="XM_013038743.1"/>
</dbReference>
<feature type="transmembrane region" description="Helical" evidence="1">
    <location>
        <begin position="831"/>
        <end position="855"/>
    </location>
</feature>
<dbReference type="OrthoDB" id="10455736at2759"/>